<dbReference type="EMBL" id="FOVH01000012">
    <property type="protein sequence ID" value="SFP18374.1"/>
    <property type="molecule type" value="Genomic_DNA"/>
</dbReference>
<protein>
    <submittedName>
        <fullName evidence="6">Peptide/nickel transport system substrate-binding protein</fullName>
    </submittedName>
</protein>
<feature type="signal peptide" evidence="4">
    <location>
        <begin position="1"/>
        <end position="38"/>
    </location>
</feature>
<dbReference type="InterPro" id="IPR000914">
    <property type="entry name" value="SBP_5_dom"/>
</dbReference>
<dbReference type="SUPFAM" id="SSF53850">
    <property type="entry name" value="Periplasmic binding protein-like II"/>
    <property type="match status" value="1"/>
</dbReference>
<evidence type="ECO:0000313" key="6">
    <source>
        <dbReference type="EMBL" id="SFP18374.1"/>
    </source>
</evidence>
<dbReference type="InParanoid" id="A0A1I5N9F4"/>
<keyword evidence="3 4" id="KW-0732">Signal</keyword>
<dbReference type="InterPro" id="IPR030678">
    <property type="entry name" value="Peptide/Ni-bd"/>
</dbReference>
<comment type="similarity">
    <text evidence="1">Belongs to the bacterial solute-binding protein 5 family.</text>
</comment>
<gene>
    <name evidence="6" type="ORF">SAMN04489713_11265</name>
</gene>
<dbReference type="Gene3D" id="3.10.105.10">
    <property type="entry name" value="Dipeptide-binding Protein, Domain 3"/>
    <property type="match status" value="1"/>
</dbReference>
<dbReference type="Gene3D" id="3.40.190.10">
    <property type="entry name" value="Periplasmic binding protein-like II"/>
    <property type="match status" value="1"/>
</dbReference>
<dbReference type="InterPro" id="IPR039424">
    <property type="entry name" value="SBP_5"/>
</dbReference>
<dbReference type="eggNOG" id="COG0747">
    <property type="taxonomic scope" value="Bacteria"/>
</dbReference>
<dbReference type="CDD" id="cd08513">
    <property type="entry name" value="PBP2_thermophilic_Hb8_like"/>
    <property type="match status" value="1"/>
</dbReference>
<accession>A0A1I5N9F4</accession>
<feature type="chain" id="PRO_5010264196" evidence="4">
    <location>
        <begin position="39"/>
        <end position="552"/>
    </location>
</feature>
<evidence type="ECO:0000256" key="3">
    <source>
        <dbReference type="ARBA" id="ARBA00022729"/>
    </source>
</evidence>
<reference evidence="6 7" key="1">
    <citation type="submission" date="2016-10" db="EMBL/GenBank/DDBJ databases">
        <authorList>
            <person name="de Groot N.N."/>
        </authorList>
    </citation>
    <scope>NUCLEOTIDE SEQUENCE [LARGE SCALE GENOMIC DNA]</scope>
    <source>
        <strain evidence="6 7">DSM 43067</strain>
    </source>
</reference>
<dbReference type="PANTHER" id="PTHR30290:SF9">
    <property type="entry name" value="OLIGOPEPTIDE-BINDING PROTEIN APPA"/>
    <property type="match status" value="1"/>
</dbReference>
<dbReference type="GO" id="GO:0015833">
    <property type="term" value="P:peptide transport"/>
    <property type="evidence" value="ECO:0007669"/>
    <property type="project" value="TreeGrafter"/>
</dbReference>
<organism evidence="6 7">
    <name type="scientific">Actinomadura madurae</name>
    <dbReference type="NCBI Taxonomy" id="1993"/>
    <lineage>
        <taxon>Bacteria</taxon>
        <taxon>Bacillati</taxon>
        <taxon>Actinomycetota</taxon>
        <taxon>Actinomycetes</taxon>
        <taxon>Streptosporangiales</taxon>
        <taxon>Thermomonosporaceae</taxon>
        <taxon>Actinomadura</taxon>
    </lineage>
</organism>
<name>A0A1I5N9F4_9ACTN</name>
<dbReference type="Gene3D" id="3.90.76.10">
    <property type="entry name" value="Dipeptide-binding Protein, Domain 1"/>
    <property type="match status" value="1"/>
</dbReference>
<dbReference type="Pfam" id="PF00496">
    <property type="entry name" value="SBP_bac_5"/>
    <property type="match status" value="1"/>
</dbReference>
<evidence type="ECO:0000313" key="7">
    <source>
        <dbReference type="Proteomes" id="UP000183413"/>
    </source>
</evidence>
<dbReference type="STRING" id="1993.SAMN04489713_11265"/>
<dbReference type="GO" id="GO:0042597">
    <property type="term" value="C:periplasmic space"/>
    <property type="evidence" value="ECO:0007669"/>
    <property type="project" value="UniProtKB-ARBA"/>
</dbReference>
<keyword evidence="2" id="KW-0813">Transport</keyword>
<dbReference type="PANTHER" id="PTHR30290">
    <property type="entry name" value="PERIPLASMIC BINDING COMPONENT OF ABC TRANSPORTER"/>
    <property type="match status" value="1"/>
</dbReference>
<evidence type="ECO:0000256" key="2">
    <source>
        <dbReference type="ARBA" id="ARBA00022448"/>
    </source>
</evidence>
<dbReference type="Proteomes" id="UP000183413">
    <property type="component" value="Unassembled WGS sequence"/>
</dbReference>
<evidence type="ECO:0000256" key="1">
    <source>
        <dbReference type="ARBA" id="ARBA00005695"/>
    </source>
</evidence>
<dbReference type="AlphaFoldDB" id="A0A1I5N9F4"/>
<evidence type="ECO:0000259" key="5">
    <source>
        <dbReference type="Pfam" id="PF00496"/>
    </source>
</evidence>
<dbReference type="RefSeq" id="WP_083598086.1">
    <property type="nucleotide sequence ID" value="NZ_FOVH01000012.1"/>
</dbReference>
<keyword evidence="7" id="KW-1185">Reference proteome</keyword>
<evidence type="ECO:0000256" key="4">
    <source>
        <dbReference type="SAM" id="SignalP"/>
    </source>
</evidence>
<proteinExistence type="inferred from homology"/>
<dbReference type="GO" id="GO:1904680">
    <property type="term" value="F:peptide transmembrane transporter activity"/>
    <property type="evidence" value="ECO:0007669"/>
    <property type="project" value="TreeGrafter"/>
</dbReference>
<feature type="domain" description="Solute-binding protein family 5" evidence="5">
    <location>
        <begin position="97"/>
        <end position="455"/>
    </location>
</feature>
<dbReference type="GO" id="GO:0043190">
    <property type="term" value="C:ATP-binding cassette (ABC) transporter complex"/>
    <property type="evidence" value="ECO:0007669"/>
    <property type="project" value="InterPro"/>
</dbReference>
<sequence length="552" mass="57702">MTIRSGTARAGRARAGRGAARRGAAAVLGGVLAAGALAACSSDPTQKSSGGDAGVLNMYLYQKPKTFSPLAPNNGPDQLVMSFVFDSLYGADASYGLKPHLAAAAPQVSGDAKTITISLKPGLKWSDGTPLTAKDVVFTYTALANPATGSAQAGKFAAVTGAKDLADGKADALKGVTAPDATTVKITTSRPAAGLPGLIGNTPILPEHVLGKVPAKGLGDNAFFTKPTVGAGAFTFVDYKTDQYVELKANPNFRDPVSIKKVFLKPVTSDVATAQLRTGEMDLTQVSPTDLPTVRTMDGVKVVSAKSPGFTRIAVNQSQSRFKDVRVRQALLTAIDRKGLVGKVLGGAGTVVNTSFYGDLASSAGEQYAYDPAKAKSLLSAAGWDASEPVTLSWIPGQRDRDTAATVIQSQLKAVGVNVELKQVQADELLSSYEKKSFDLALFGGGNYATEPSTVATIDACDQAYPAGGNIGRFCDKGLDGLLAKADSVAAPAERTSLFQQAAKTENAQVPYLWLYNPDTVWAYRTRLSGFEPSGIPTNEVGFWDFANWKLS</sequence>
<dbReference type="PIRSF" id="PIRSF002741">
    <property type="entry name" value="MppA"/>
    <property type="match status" value="1"/>
</dbReference>